<dbReference type="Gene3D" id="2.30.40.10">
    <property type="entry name" value="Urease, subunit C, domain 1"/>
    <property type="match status" value="1"/>
</dbReference>
<evidence type="ECO:0000259" key="3">
    <source>
        <dbReference type="Pfam" id="PF01979"/>
    </source>
</evidence>
<reference evidence="4 5" key="1">
    <citation type="submission" date="2017-08" db="EMBL/GenBank/DDBJ databases">
        <title>Draft genome sequence of pheromone producing symbiont Morganella morganii, of the female New Zealand grass grub Costelytra giveni.</title>
        <authorList>
            <person name="Laugraud A."/>
            <person name="Young S.D."/>
            <person name="Hurst M.H."/>
        </authorList>
    </citation>
    <scope>NUCLEOTIDE SEQUENCE [LARGE SCALE GENOMIC DNA]</scope>
    <source>
        <strain evidence="4 5">MMsCG</strain>
        <plasmid evidence="4">unnamed1</plasmid>
    </source>
</reference>
<keyword evidence="2" id="KW-0378">Hydrolase</keyword>
<dbReference type="Proteomes" id="UP000286908">
    <property type="component" value="Unassembled WGS sequence"/>
</dbReference>
<dbReference type="Gene3D" id="3.20.20.140">
    <property type="entry name" value="Metal-dependent hydrolases"/>
    <property type="match status" value="1"/>
</dbReference>
<evidence type="ECO:0000313" key="5">
    <source>
        <dbReference type="Proteomes" id="UP000286908"/>
    </source>
</evidence>
<dbReference type="Pfam" id="PF01979">
    <property type="entry name" value="Amidohydro_1"/>
    <property type="match status" value="1"/>
</dbReference>
<dbReference type="InterPro" id="IPR032466">
    <property type="entry name" value="Metal_Hydrolase"/>
</dbReference>
<dbReference type="InterPro" id="IPR011059">
    <property type="entry name" value="Metal-dep_hydrolase_composite"/>
</dbReference>
<evidence type="ECO:0000313" key="4">
    <source>
        <dbReference type="EMBL" id="RUT64418.1"/>
    </source>
</evidence>
<dbReference type="EMBL" id="NRQY01000002">
    <property type="protein sequence ID" value="RUT64418.1"/>
    <property type="molecule type" value="Genomic_DNA"/>
</dbReference>
<name>A0A433ZQM0_MORMO</name>
<evidence type="ECO:0000256" key="1">
    <source>
        <dbReference type="ARBA" id="ARBA00006745"/>
    </source>
</evidence>
<dbReference type="AlphaFoldDB" id="A0A433ZQM0"/>
<comment type="caution">
    <text evidence="4">The sequence shown here is derived from an EMBL/GenBank/DDBJ whole genome shotgun (WGS) entry which is preliminary data.</text>
</comment>
<proteinExistence type="inferred from homology"/>
<feature type="domain" description="Amidohydrolase-related" evidence="3">
    <location>
        <begin position="60"/>
        <end position="418"/>
    </location>
</feature>
<sequence length="490" mass="52892">MENNKKIIRGGTIITMDDATGDIINGAILIEGNRISAISTDIQAFDHHTDAQVIDAQGAIVTPGMIDAHRHNWMALFRGVSAEESLPAFLINTFHAFGAMMTADNMYAAVLNGNISALNAGTTTVYEVNDCVNSPEHAANAVAAMKASGIRGIYGYGMQVYDFKPAGFASMEARRDCAREISETLFRDQDRLAAGMLISDPGTVPFAESAKQIRLADMLGLKHASHTGAAKTSVLLRGLRELDDHGLLLPGHIHAHSNGLTGEDWKLIAKSGGHVASTPSSELQMGMGFLPYQPCAELGIPFALGTDFTGVTTDDLFTQMNMALQIERALANEKVHQRDTMPFEITPTIREALHWATLGAAQVLGLENDIGSLIAGKKADIIVIRHRDGFVAPVHAAGSVVQMTHTADVDTVLADGVIRKQNGVLTGFDLPEVTRLSHNALAELETGIRDRKILNAQEVEAFFRLAERMASFHFAQAYSDEFFAQAMKQA</sequence>
<dbReference type="SUPFAM" id="SSF51556">
    <property type="entry name" value="Metallo-dependent hydrolases"/>
    <property type="match status" value="1"/>
</dbReference>
<dbReference type="GO" id="GO:0016810">
    <property type="term" value="F:hydrolase activity, acting on carbon-nitrogen (but not peptide) bonds"/>
    <property type="evidence" value="ECO:0007669"/>
    <property type="project" value="InterPro"/>
</dbReference>
<keyword evidence="4" id="KW-0614">Plasmid</keyword>
<dbReference type="PANTHER" id="PTHR43794:SF11">
    <property type="entry name" value="AMIDOHYDROLASE-RELATED DOMAIN-CONTAINING PROTEIN"/>
    <property type="match status" value="1"/>
</dbReference>
<dbReference type="OrthoDB" id="9766983at2"/>
<dbReference type="PANTHER" id="PTHR43794">
    <property type="entry name" value="AMINOHYDROLASE SSNA-RELATED"/>
    <property type="match status" value="1"/>
</dbReference>
<geneLocation type="plasmid" evidence="4">
    <name>unnamed1</name>
</geneLocation>
<evidence type="ECO:0000256" key="2">
    <source>
        <dbReference type="ARBA" id="ARBA00022801"/>
    </source>
</evidence>
<dbReference type="InterPro" id="IPR050287">
    <property type="entry name" value="MTA/SAH_deaminase"/>
</dbReference>
<comment type="similarity">
    <text evidence="1">Belongs to the metallo-dependent hydrolases superfamily. ATZ/TRZ family.</text>
</comment>
<gene>
    <name evidence="4" type="ORF">CKG00_14575</name>
</gene>
<dbReference type="InterPro" id="IPR006680">
    <property type="entry name" value="Amidohydro-rel"/>
</dbReference>
<organism evidence="4 5">
    <name type="scientific">Morganella morganii</name>
    <name type="common">Proteus morganii</name>
    <dbReference type="NCBI Taxonomy" id="582"/>
    <lineage>
        <taxon>Bacteria</taxon>
        <taxon>Pseudomonadati</taxon>
        <taxon>Pseudomonadota</taxon>
        <taxon>Gammaproteobacteria</taxon>
        <taxon>Enterobacterales</taxon>
        <taxon>Morganellaceae</taxon>
        <taxon>Morganella</taxon>
    </lineage>
</organism>
<dbReference type="SUPFAM" id="SSF51338">
    <property type="entry name" value="Composite domain of metallo-dependent hydrolases"/>
    <property type="match status" value="1"/>
</dbReference>
<accession>A0A433ZQM0</accession>
<protein>
    <recommendedName>
        <fullName evidence="3">Amidohydrolase-related domain-containing protein</fullName>
    </recommendedName>
</protein>